<keyword evidence="3" id="KW-0846">Cobalamin</keyword>
<dbReference type="HAMAP" id="MF_00916">
    <property type="entry name" value="QueG"/>
    <property type="match status" value="1"/>
</dbReference>
<comment type="catalytic activity">
    <reaction evidence="3">
        <text>epoxyqueuosine(34) in tRNA + AH2 = queuosine(34) in tRNA + A + H2O</text>
        <dbReference type="Rhea" id="RHEA:32159"/>
        <dbReference type="Rhea" id="RHEA-COMP:18571"/>
        <dbReference type="Rhea" id="RHEA-COMP:18582"/>
        <dbReference type="ChEBI" id="CHEBI:13193"/>
        <dbReference type="ChEBI" id="CHEBI:15377"/>
        <dbReference type="ChEBI" id="CHEBI:17499"/>
        <dbReference type="ChEBI" id="CHEBI:194431"/>
        <dbReference type="ChEBI" id="CHEBI:194443"/>
        <dbReference type="EC" id="1.17.99.6"/>
    </reaction>
</comment>
<feature type="binding site" evidence="3">
    <location>
        <position position="207"/>
    </location>
    <ligand>
        <name>[4Fe-4S] cluster</name>
        <dbReference type="ChEBI" id="CHEBI:49883"/>
        <label>2</label>
    </ligand>
</feature>
<dbReference type="GO" id="GO:0052693">
    <property type="term" value="F:epoxyqueuosine reductase activity"/>
    <property type="evidence" value="ECO:0007669"/>
    <property type="project" value="UniProtKB-EC"/>
</dbReference>
<keyword evidence="3" id="KW-0411">Iron-sulfur</keyword>
<evidence type="ECO:0000256" key="1">
    <source>
        <dbReference type="ARBA" id="ARBA00022485"/>
    </source>
</evidence>
<feature type="binding site" evidence="3">
    <location>
        <position position="250"/>
    </location>
    <ligand>
        <name>[4Fe-4S] cluster</name>
        <dbReference type="ChEBI" id="CHEBI:49883"/>
        <label>2</label>
    </ligand>
</feature>
<protein>
    <recommendedName>
        <fullName evidence="3">Epoxyqueuosine reductase</fullName>
        <ecNumber evidence="3">1.17.99.6</ecNumber>
    </recommendedName>
    <alternativeName>
        <fullName evidence="3">Queuosine biosynthesis protein QueG</fullName>
    </alternativeName>
</protein>
<dbReference type="PANTHER" id="PTHR30002:SF4">
    <property type="entry name" value="EPOXYQUEUOSINE REDUCTASE"/>
    <property type="match status" value="1"/>
</dbReference>
<gene>
    <name evidence="3 5" type="primary">queG</name>
    <name evidence="5" type="ORF">ACFFLH_03895</name>
</gene>
<feature type="binding site" evidence="3">
    <location>
        <position position="166"/>
    </location>
    <ligand>
        <name>cob(II)alamin</name>
        <dbReference type="ChEBI" id="CHEBI:16304"/>
    </ligand>
</feature>
<evidence type="ECO:0000259" key="4">
    <source>
        <dbReference type="Pfam" id="PF08331"/>
    </source>
</evidence>
<feature type="binding site" evidence="3">
    <location>
        <position position="163"/>
    </location>
    <ligand>
        <name>cob(II)alamin</name>
        <dbReference type="ChEBI" id="CHEBI:16304"/>
    </ligand>
</feature>
<comment type="subcellular location">
    <subcellularLocation>
        <location evidence="3">Cytoplasm</location>
    </subcellularLocation>
</comment>
<evidence type="ECO:0000256" key="2">
    <source>
        <dbReference type="ARBA" id="ARBA00023002"/>
    </source>
</evidence>
<feature type="binding site" evidence="3">
    <location>
        <position position="142"/>
    </location>
    <ligand>
        <name>cob(II)alamin</name>
        <dbReference type="ChEBI" id="CHEBI:16304"/>
    </ligand>
</feature>
<feature type="binding site" evidence="3">
    <location>
        <position position="253"/>
    </location>
    <ligand>
        <name>[4Fe-4S] cluster</name>
        <dbReference type="ChEBI" id="CHEBI:49883"/>
        <label>2</label>
    </ligand>
</feature>
<comment type="caution">
    <text evidence="5">The sequence shown here is derived from an EMBL/GenBank/DDBJ whole genome shotgun (WGS) entry which is preliminary data.</text>
</comment>
<feature type="binding site" evidence="3">
    <location>
        <position position="197"/>
    </location>
    <ligand>
        <name>[4Fe-4S] cluster</name>
        <dbReference type="ChEBI" id="CHEBI:49883"/>
        <label>1</label>
    </ligand>
</feature>
<comment type="cofactor">
    <cofactor evidence="3">
        <name>[4Fe-4S] cluster</name>
        <dbReference type="ChEBI" id="CHEBI:49883"/>
    </cofactor>
    <text evidence="3">Binds 2 [4Fe-4S] clusters per monomer.</text>
</comment>
<keyword evidence="6" id="KW-1185">Reference proteome</keyword>
<dbReference type="Proteomes" id="UP001589628">
    <property type="component" value="Unassembled WGS sequence"/>
</dbReference>
<feature type="binding site" evidence="3">
    <location>
        <begin position="250"/>
        <end position="251"/>
    </location>
    <ligand>
        <name>cob(II)alamin</name>
        <dbReference type="ChEBI" id="CHEBI:16304"/>
    </ligand>
</feature>
<feature type="binding site" evidence="3">
    <location>
        <position position="257"/>
    </location>
    <ligand>
        <name>[4Fe-4S] cluster</name>
        <dbReference type="ChEBI" id="CHEBI:49883"/>
        <label>1</label>
    </ligand>
</feature>
<feature type="binding site" evidence="3">
    <location>
        <position position="203"/>
    </location>
    <ligand>
        <name>[4Fe-4S] cluster</name>
        <dbReference type="ChEBI" id="CHEBI:49883"/>
        <label>1</label>
    </ligand>
</feature>
<keyword evidence="3" id="KW-0408">Iron</keyword>
<keyword evidence="2 3" id="KW-0560">Oxidoreductase</keyword>
<comment type="pathway">
    <text evidence="3">tRNA modification; tRNA-queuosine biosynthesis.</text>
</comment>
<feature type="binding site" evidence="3">
    <location>
        <position position="223"/>
    </location>
    <ligand>
        <name>[4Fe-4S] cluster</name>
        <dbReference type="ChEBI" id="CHEBI:49883"/>
        <label>2</label>
    </ligand>
</feature>
<keyword evidence="3" id="KW-0819">tRNA processing</keyword>
<comment type="similarity">
    <text evidence="3">Belongs to the QueG family.</text>
</comment>
<comment type="cofactor">
    <cofactor evidence="3">
        <name>cob(II)alamin</name>
        <dbReference type="ChEBI" id="CHEBI:16304"/>
    </cofactor>
</comment>
<feature type="domain" description="DUF1730" evidence="4">
    <location>
        <begin position="65"/>
        <end position="143"/>
    </location>
</feature>
<evidence type="ECO:0000313" key="5">
    <source>
        <dbReference type="EMBL" id="MFB9885549.1"/>
    </source>
</evidence>
<comment type="subunit">
    <text evidence="3">Monomer.</text>
</comment>
<keyword evidence="1 3" id="KW-0004">4Fe-4S</keyword>
<dbReference type="SUPFAM" id="SSF54862">
    <property type="entry name" value="4Fe-4S ferredoxins"/>
    <property type="match status" value="1"/>
</dbReference>
<proteinExistence type="inferred from homology"/>
<comment type="caution">
    <text evidence="3">Lacks conserved residue(s) required for the propagation of feature annotation.</text>
</comment>
<evidence type="ECO:0000313" key="6">
    <source>
        <dbReference type="Proteomes" id="UP001589628"/>
    </source>
</evidence>
<dbReference type="RefSeq" id="WP_035461619.1">
    <property type="nucleotide sequence ID" value="NZ_JBHLZN010000001.1"/>
</dbReference>
<feature type="binding site" evidence="3">
    <location>
        <position position="225"/>
    </location>
    <ligand>
        <name>cob(II)alamin</name>
        <dbReference type="ChEBI" id="CHEBI:16304"/>
    </ligand>
</feature>
<dbReference type="EMBL" id="JBHLZN010000001">
    <property type="protein sequence ID" value="MFB9885549.1"/>
    <property type="molecule type" value="Genomic_DNA"/>
</dbReference>
<keyword evidence="3" id="KW-0170">Cobalt</keyword>
<keyword evidence="3" id="KW-0479">Metal-binding</keyword>
<feature type="binding site" evidence="3">
    <location>
        <position position="177"/>
    </location>
    <ligand>
        <name>cob(II)alamin</name>
        <dbReference type="ChEBI" id="CHEBI:16304"/>
    </ligand>
</feature>
<accession>A0ABV5Z8E4</accession>
<organism evidence="5 6">
    <name type="scientific">Balneatrix alpica</name>
    <dbReference type="NCBI Taxonomy" id="75684"/>
    <lineage>
        <taxon>Bacteria</taxon>
        <taxon>Pseudomonadati</taxon>
        <taxon>Pseudomonadota</taxon>
        <taxon>Gammaproteobacteria</taxon>
        <taxon>Oceanospirillales</taxon>
        <taxon>Balneatrichaceae</taxon>
        <taxon>Balneatrix</taxon>
    </lineage>
</organism>
<keyword evidence="3" id="KW-0671">Queuosine biosynthesis</keyword>
<dbReference type="InterPro" id="IPR004453">
    <property type="entry name" value="QueG"/>
</dbReference>
<name>A0ABV5Z8E4_9GAMM</name>
<evidence type="ECO:0000256" key="3">
    <source>
        <dbReference type="HAMAP-Rule" id="MF_00916"/>
    </source>
</evidence>
<reference evidence="5 6" key="1">
    <citation type="submission" date="2024-09" db="EMBL/GenBank/DDBJ databases">
        <authorList>
            <person name="Sun Q."/>
            <person name="Mori K."/>
        </authorList>
    </citation>
    <scope>NUCLEOTIDE SEQUENCE [LARGE SCALE GENOMIC DNA]</scope>
    <source>
        <strain evidence="5 6">ATCC 51285</strain>
    </source>
</reference>
<dbReference type="Pfam" id="PF13484">
    <property type="entry name" value="Fer4_16"/>
    <property type="match status" value="1"/>
</dbReference>
<sequence>MSTHLSPAQLEQLCLDIGHWCQELGFQQMGISGIELGEHPEYLKRWLAQGYHGEMDYLERHAELRAEPAQLHPGTLRVISVRMNYLAPEVETIKVLSQPERAYISRYALGRDYHKLIRKRLTELAKRIEAAIGPFGYRAFVDSAPVMERALANQAGLGWVGKNTMVMNRQAGSWFFLGELYTDLPLPLNTEQQKEHCGRCTSCLDLCPTKAFIAPYWLDARKCISYLTIEYKGSIPLELRPLIGNRIFGCDDCQLVCPWNRFARFSPEADFTPRHALDRATLLELFAWDEDTFLRLTEGSPIRRSGYECWQRNLAVALGNAPSNPAIIAAIEQRLPSATPLVAEHLQWALSRQRTQQATL</sequence>
<dbReference type="InterPro" id="IPR013542">
    <property type="entry name" value="QueG_DUF1730"/>
</dbReference>
<dbReference type="PANTHER" id="PTHR30002">
    <property type="entry name" value="EPOXYQUEUOSINE REDUCTASE"/>
    <property type="match status" value="1"/>
</dbReference>
<feature type="active site" description="Proton donor" evidence="3">
    <location>
        <position position="142"/>
    </location>
</feature>
<comment type="function">
    <text evidence="3">Catalyzes the conversion of epoxyqueuosine (oQ) to queuosine (Q), which is a hypermodified base found in the wobble positions of tRNA(Asp), tRNA(Asn), tRNA(His) and tRNA(Tyr).</text>
</comment>
<feature type="binding site" evidence="3">
    <location>
        <position position="65"/>
    </location>
    <ligand>
        <name>cob(II)alamin</name>
        <dbReference type="ChEBI" id="CHEBI:16304"/>
    </ligand>
</feature>
<dbReference type="Gene3D" id="3.30.70.20">
    <property type="match status" value="1"/>
</dbReference>
<feature type="binding site" evidence="3">
    <location>
        <position position="200"/>
    </location>
    <ligand>
        <name>[4Fe-4S] cluster</name>
        <dbReference type="ChEBI" id="CHEBI:49883"/>
        <label>1</label>
    </ligand>
</feature>
<dbReference type="Pfam" id="PF08331">
    <property type="entry name" value="QueG_DUF1730"/>
    <property type="match status" value="1"/>
</dbReference>
<feature type="binding site" evidence="3">
    <location>
        <position position="232"/>
    </location>
    <ligand>
        <name>tRNA</name>
        <dbReference type="ChEBI" id="CHEBI:17843"/>
    </ligand>
</feature>
<dbReference type="NCBIfam" id="TIGR00276">
    <property type="entry name" value="tRNA epoxyqueuosine(34) reductase QueG"/>
    <property type="match status" value="1"/>
</dbReference>
<keyword evidence="3" id="KW-0963">Cytoplasm</keyword>
<dbReference type="EC" id="1.17.99.6" evidence="3"/>